<dbReference type="SUPFAM" id="SSF55383">
    <property type="entry name" value="Copper amine oxidase, domain N"/>
    <property type="match status" value="1"/>
</dbReference>
<dbReference type="Proteomes" id="UP000006620">
    <property type="component" value="Chromosome"/>
</dbReference>
<name>F8FE60_PAEMK</name>
<proteinExistence type="predicted"/>
<dbReference type="HOGENOM" id="CLU_497676_0_0_9"/>
<evidence type="ECO:0000313" key="4">
    <source>
        <dbReference type="Proteomes" id="UP000006620"/>
    </source>
</evidence>
<evidence type="ECO:0000259" key="2">
    <source>
        <dbReference type="Pfam" id="PF07833"/>
    </source>
</evidence>
<dbReference type="KEGG" id="pms:KNP414_05295"/>
<organism evidence="3 4">
    <name type="scientific">Paenibacillus mucilaginosus (strain KNP414)</name>
    <dbReference type="NCBI Taxonomy" id="1036673"/>
    <lineage>
        <taxon>Bacteria</taxon>
        <taxon>Bacillati</taxon>
        <taxon>Bacillota</taxon>
        <taxon>Bacilli</taxon>
        <taxon>Bacillales</taxon>
        <taxon>Paenibacillaceae</taxon>
        <taxon>Paenibacillus</taxon>
    </lineage>
</organism>
<dbReference type="InterPro" id="IPR036582">
    <property type="entry name" value="Mao_N_sf"/>
</dbReference>
<feature type="domain" description="Copper amine oxidase-like N-terminal" evidence="2">
    <location>
        <begin position="152"/>
        <end position="249"/>
    </location>
</feature>
<reference evidence="3 4" key="2">
    <citation type="journal article" date="2013" name="Genome Announc.">
        <title>Genome Sequence of Growth-Improving Paenibacillus mucilaginosus Strain KNP414.</title>
        <authorList>
            <person name="Lu J.J."/>
            <person name="Wang J.F."/>
            <person name="Hu X.F."/>
        </authorList>
    </citation>
    <scope>NUCLEOTIDE SEQUENCE [LARGE SCALE GENOMIC DNA]</scope>
    <source>
        <strain evidence="3 4">KNP414</strain>
    </source>
</reference>
<evidence type="ECO:0000313" key="3">
    <source>
        <dbReference type="EMBL" id="AEI43819.1"/>
    </source>
</evidence>
<reference evidence="4" key="1">
    <citation type="submission" date="2011-06" db="EMBL/GenBank/DDBJ databases">
        <title>Complete genome sequence of Paenibacillus mucilaginosus KNP414.</title>
        <authorList>
            <person name="Wang J."/>
            <person name="Hu S."/>
            <person name="Hu X."/>
            <person name="Zhang B."/>
            <person name="Dong D."/>
            <person name="Zhang S."/>
            <person name="Zhao K."/>
            <person name="Wu D."/>
        </authorList>
    </citation>
    <scope>NUCLEOTIDE SEQUENCE [LARGE SCALE GENOMIC DNA]</scope>
    <source>
        <strain evidence="4">KNP414</strain>
    </source>
</reference>
<accession>F8FE60</accession>
<gene>
    <name evidence="3" type="ordered locus">KNP414_05295</name>
</gene>
<dbReference type="InterPro" id="IPR012854">
    <property type="entry name" value="Cu_amine_oxidase-like_N"/>
</dbReference>
<sequence length="547" mass="59882">MKKRRLKGLSALLLAAALMAALPPAGIRAQQALPDQRTPAQVEAVRLLLDQGIAKETVEKLGPRAELAAAVLRSRKLSRTELDKLVQGLARYPDDLAFTSKEIEGMQELTTGELFSPQNQGVALARRMIDYKPIDITINSAPTVFDPWEEFHQPVYLNDQAYLPVYRMMTILGGNAEWNGISKNVTLIAPWQSRWKLKIGSKEVHNASGDLIGTLSGPALQVENQVLVPFDFWSAIMGFRSEWDSGRKSFLLITEPLFDPDSPVEGYGGGDHGYIMPDLNVRLDSGYARLTSLPINYNGLIYYPLDTGAGLLGMTAVYDPQARRLALTTDKATQEKNEGVPVPPSPHLSGVPVDIIPSVQVSLDGVQTAADGTPLALSFPLVMHLGQVFVPVNELAALTGHQVTYSASDAEKTLTLTKPPSQRIREKLAPGVSRDDVRRLLGNSPRVVYDAADGTRSWEYRFVTDGYPLFPLYSNPAVPEANTAGPYKLAAVDREALMSGKLALQLFVHHEPDSLNMSGYTLYRKLGDSIRETRVAADGTLTEKELP</sequence>
<dbReference type="PATRIC" id="fig|1036673.3.peg.4905"/>
<protein>
    <recommendedName>
        <fullName evidence="2">Copper amine oxidase-like N-terminal domain-containing protein</fullName>
    </recommendedName>
</protein>
<dbReference type="RefSeq" id="WP_013918972.1">
    <property type="nucleotide sequence ID" value="NC_015690.1"/>
</dbReference>
<evidence type="ECO:0000256" key="1">
    <source>
        <dbReference type="SAM" id="SignalP"/>
    </source>
</evidence>
<dbReference type="Pfam" id="PF07833">
    <property type="entry name" value="Cu_amine_oxidN1"/>
    <property type="match status" value="1"/>
</dbReference>
<feature type="chain" id="PRO_5039680023" description="Copper amine oxidase-like N-terminal domain-containing protein" evidence="1">
    <location>
        <begin position="21"/>
        <end position="547"/>
    </location>
</feature>
<dbReference type="AlphaFoldDB" id="F8FE60"/>
<keyword evidence="1" id="KW-0732">Signal</keyword>
<feature type="signal peptide" evidence="1">
    <location>
        <begin position="1"/>
        <end position="20"/>
    </location>
</feature>
<dbReference type="EMBL" id="CP002869">
    <property type="protein sequence ID" value="AEI43819.1"/>
    <property type="molecule type" value="Genomic_DNA"/>
</dbReference>